<dbReference type="SUPFAM" id="SSF47954">
    <property type="entry name" value="Cyclin-like"/>
    <property type="match status" value="1"/>
</dbReference>
<dbReference type="Proteomes" id="UP000009138">
    <property type="component" value="Unassembled WGS sequence"/>
</dbReference>
<evidence type="ECO:0000313" key="2">
    <source>
        <dbReference type="Proteomes" id="UP000009138"/>
    </source>
</evidence>
<dbReference type="EMBL" id="CH476738">
    <property type="protein sequence ID" value="EIE85475.1"/>
    <property type="molecule type" value="Genomic_DNA"/>
</dbReference>
<dbReference type="AlphaFoldDB" id="I1CAJ5"/>
<gene>
    <name evidence="1" type="ORF">RO3G_10185</name>
</gene>
<dbReference type="InterPro" id="IPR013922">
    <property type="entry name" value="Cyclin_PHO80-like"/>
</dbReference>
<evidence type="ECO:0008006" key="3">
    <source>
        <dbReference type="Google" id="ProtNLM"/>
    </source>
</evidence>
<name>I1CAJ5_RHIO9</name>
<dbReference type="OMA" id="WAEITLL"/>
<dbReference type="RefSeq" id="XP_067520871.1">
    <property type="nucleotide sequence ID" value="XM_067664770.1"/>
</dbReference>
<dbReference type="Gene3D" id="1.10.472.10">
    <property type="entry name" value="Cyclin-like"/>
    <property type="match status" value="1"/>
</dbReference>
<dbReference type="InterPro" id="IPR036915">
    <property type="entry name" value="Cyclin-like_sf"/>
</dbReference>
<evidence type="ECO:0000313" key="1">
    <source>
        <dbReference type="EMBL" id="EIE85475.1"/>
    </source>
</evidence>
<accession>I1CAJ5</accession>
<dbReference type="VEuPathDB" id="FungiDB:RO3G_10185"/>
<dbReference type="STRING" id="246409.I1CAJ5"/>
<dbReference type="OrthoDB" id="286814at2759"/>
<dbReference type="Pfam" id="PF08613">
    <property type="entry name" value="Cyclin"/>
    <property type="match status" value="1"/>
</dbReference>
<dbReference type="PANTHER" id="PTHR15615:SF36">
    <property type="entry name" value="PHO85 CYCLIN-5"/>
    <property type="match status" value="1"/>
</dbReference>
<protein>
    <recommendedName>
        <fullName evidence="3">Cyclin N-terminal domain-containing protein</fullName>
    </recommendedName>
</protein>
<proteinExistence type="predicted"/>
<reference evidence="1 2" key="1">
    <citation type="journal article" date="2009" name="PLoS Genet.">
        <title>Genomic analysis of the basal lineage fungus Rhizopus oryzae reveals a whole-genome duplication.</title>
        <authorList>
            <person name="Ma L.-J."/>
            <person name="Ibrahim A.S."/>
            <person name="Skory C."/>
            <person name="Grabherr M.G."/>
            <person name="Burger G."/>
            <person name="Butler M."/>
            <person name="Elias M."/>
            <person name="Idnurm A."/>
            <person name="Lang B.F."/>
            <person name="Sone T."/>
            <person name="Abe A."/>
            <person name="Calvo S.E."/>
            <person name="Corrochano L.M."/>
            <person name="Engels R."/>
            <person name="Fu J."/>
            <person name="Hansberg W."/>
            <person name="Kim J.-M."/>
            <person name="Kodira C.D."/>
            <person name="Koehrsen M.J."/>
            <person name="Liu B."/>
            <person name="Miranda-Saavedra D."/>
            <person name="O'Leary S."/>
            <person name="Ortiz-Castellanos L."/>
            <person name="Poulter R."/>
            <person name="Rodriguez-Romero J."/>
            <person name="Ruiz-Herrera J."/>
            <person name="Shen Y.-Q."/>
            <person name="Zeng Q."/>
            <person name="Galagan J."/>
            <person name="Birren B.W."/>
            <person name="Cuomo C.A."/>
            <person name="Wickes B.L."/>
        </authorList>
    </citation>
    <scope>NUCLEOTIDE SEQUENCE [LARGE SCALE GENOMIC DNA]</scope>
    <source>
        <strain evidence="2">RA 99-880 / ATCC MYA-4621 / FGSC 9543 / NRRL 43880</strain>
    </source>
</reference>
<dbReference type="GO" id="GO:0019901">
    <property type="term" value="F:protein kinase binding"/>
    <property type="evidence" value="ECO:0007669"/>
    <property type="project" value="InterPro"/>
</dbReference>
<keyword evidence="2" id="KW-1185">Reference proteome</keyword>
<dbReference type="PANTHER" id="PTHR15615">
    <property type="match status" value="1"/>
</dbReference>
<dbReference type="eggNOG" id="KOG1674">
    <property type="taxonomic scope" value="Eukaryota"/>
</dbReference>
<sequence length="215" mass="25283">MPLISCTNHKYTNSNLSILALQYKHLHLLDQLCNEQVILIDLLVQRSVKMIDSLWIPKHHSKMIPTYTYIYELLRRSKVTFSVFQLALYYIFHHRVTIQTRTATEKNPYVHCGRRMFLAALMTASKYLNDKTYKNKVWADIANLSVNEVNEIEKSFLRLINYELYVSGSIYGKWIQLLYGRFNKKRTHPADTCLGVKRSLDSDLPKIAPKRLRQT</sequence>
<dbReference type="GO" id="GO:0000307">
    <property type="term" value="C:cyclin-dependent protein kinase holoenzyme complex"/>
    <property type="evidence" value="ECO:0007669"/>
    <property type="project" value="TreeGrafter"/>
</dbReference>
<dbReference type="GeneID" id="93617151"/>
<dbReference type="InParanoid" id="I1CAJ5"/>
<dbReference type="CDD" id="cd20557">
    <property type="entry name" value="CYCLIN_ScPCL1-like"/>
    <property type="match status" value="1"/>
</dbReference>
<dbReference type="GO" id="GO:0005634">
    <property type="term" value="C:nucleus"/>
    <property type="evidence" value="ECO:0007669"/>
    <property type="project" value="TreeGrafter"/>
</dbReference>
<dbReference type="GO" id="GO:0016538">
    <property type="term" value="F:cyclin-dependent protein serine/threonine kinase regulator activity"/>
    <property type="evidence" value="ECO:0007669"/>
    <property type="project" value="TreeGrafter"/>
</dbReference>
<organism evidence="1 2">
    <name type="scientific">Rhizopus delemar (strain RA 99-880 / ATCC MYA-4621 / FGSC 9543 / NRRL 43880)</name>
    <name type="common">Mucormycosis agent</name>
    <name type="synonym">Rhizopus arrhizus var. delemar</name>
    <dbReference type="NCBI Taxonomy" id="246409"/>
    <lineage>
        <taxon>Eukaryota</taxon>
        <taxon>Fungi</taxon>
        <taxon>Fungi incertae sedis</taxon>
        <taxon>Mucoromycota</taxon>
        <taxon>Mucoromycotina</taxon>
        <taxon>Mucoromycetes</taxon>
        <taxon>Mucorales</taxon>
        <taxon>Mucorineae</taxon>
        <taxon>Rhizopodaceae</taxon>
        <taxon>Rhizopus</taxon>
    </lineage>
</organism>